<protein>
    <recommendedName>
        <fullName evidence="8">UPF0283 membrane protein FHW16_002170</fullName>
    </recommendedName>
</protein>
<evidence type="ECO:0000313" key="11">
    <source>
        <dbReference type="Proteomes" id="UP000549052"/>
    </source>
</evidence>
<evidence type="ECO:0000256" key="2">
    <source>
        <dbReference type="ARBA" id="ARBA00008255"/>
    </source>
</evidence>
<organism evidence="10 11">
    <name type="scientific">Phyllobacterium myrsinacearum</name>
    <dbReference type="NCBI Taxonomy" id="28101"/>
    <lineage>
        <taxon>Bacteria</taxon>
        <taxon>Pseudomonadati</taxon>
        <taxon>Pseudomonadota</taxon>
        <taxon>Alphaproteobacteria</taxon>
        <taxon>Hyphomicrobiales</taxon>
        <taxon>Phyllobacteriaceae</taxon>
        <taxon>Phyllobacterium</taxon>
    </lineage>
</organism>
<keyword evidence="11" id="KW-1185">Reference proteome</keyword>
<dbReference type="PANTHER" id="PTHR39342">
    <property type="entry name" value="UPF0283 MEMBRANE PROTEIN YCJF"/>
    <property type="match status" value="1"/>
</dbReference>
<keyword evidence="4" id="KW-0997">Cell inner membrane</keyword>
<feature type="transmembrane region" description="Helical" evidence="8">
    <location>
        <begin position="117"/>
        <end position="139"/>
    </location>
</feature>
<accession>A0A839EJD8</accession>
<dbReference type="HAMAP" id="MF_01085">
    <property type="entry name" value="UPF0283"/>
    <property type="match status" value="1"/>
</dbReference>
<keyword evidence="3 8" id="KW-1003">Cell membrane</keyword>
<keyword evidence="7 8" id="KW-0472">Membrane</keyword>
<dbReference type="Proteomes" id="UP000549052">
    <property type="component" value="Unassembled WGS sequence"/>
</dbReference>
<name>A0A839EJD8_9HYPH</name>
<evidence type="ECO:0000256" key="3">
    <source>
        <dbReference type="ARBA" id="ARBA00022475"/>
    </source>
</evidence>
<feature type="transmembrane region" description="Helical" evidence="8">
    <location>
        <begin position="83"/>
        <end position="105"/>
    </location>
</feature>
<evidence type="ECO:0000256" key="9">
    <source>
        <dbReference type="SAM" id="MobiDB-lite"/>
    </source>
</evidence>
<dbReference type="PANTHER" id="PTHR39342:SF1">
    <property type="entry name" value="UPF0283 MEMBRANE PROTEIN YCJF"/>
    <property type="match status" value="1"/>
</dbReference>
<dbReference type="InterPro" id="IPR021147">
    <property type="entry name" value="DUF697"/>
</dbReference>
<dbReference type="InterPro" id="IPR006507">
    <property type="entry name" value="UPF0283"/>
</dbReference>
<gene>
    <name evidence="10" type="ORF">FHW16_002170</name>
</gene>
<dbReference type="AlphaFoldDB" id="A0A839EJD8"/>
<evidence type="ECO:0000313" key="10">
    <source>
        <dbReference type="EMBL" id="MBA8878458.1"/>
    </source>
</evidence>
<evidence type="ECO:0000256" key="7">
    <source>
        <dbReference type="ARBA" id="ARBA00023136"/>
    </source>
</evidence>
<proteinExistence type="inferred from homology"/>
<feature type="compositionally biased region" description="Basic and acidic residues" evidence="9">
    <location>
        <begin position="15"/>
        <end position="27"/>
    </location>
</feature>
<dbReference type="NCBIfam" id="TIGR01620">
    <property type="entry name" value="hyp_HI0043"/>
    <property type="match status" value="1"/>
</dbReference>
<sequence>MTGSNPRRPAAFRIDPPEPDQRAKTETPQKTVSVQPESRRPKAIRDVAVITPAAVDVFDLDPAAANELDALTPPPALPRKKRLSFASVLTGALGVLVSLAVGLWADNLIRTLFDRAPWLGWVALAVGVVAAFSLLAIVIREALALRRLSSVQSLRDEAAKAAADNDARQAKAAVARLVTIAETMPATAKGRALLHDLRDDVIDGRDLIRLTETELLRPLDRQARELILAASKRVSVVTAVSPRALVDIGYVVFESARLIRRLSELYGGRPGTLGFLKLTRNVIAHLAVTGTVAMGDSIIQQLVGHGLAAKLSARLGEGVINGMMTARIGISAMDLVRPFPFNAEKRPGIGDFIGDLARIGGTKKE</sequence>
<dbReference type="EMBL" id="JACGXN010000002">
    <property type="protein sequence ID" value="MBA8878458.1"/>
    <property type="molecule type" value="Genomic_DNA"/>
</dbReference>
<evidence type="ECO:0000256" key="8">
    <source>
        <dbReference type="HAMAP-Rule" id="MF_01085"/>
    </source>
</evidence>
<evidence type="ECO:0000256" key="5">
    <source>
        <dbReference type="ARBA" id="ARBA00022692"/>
    </source>
</evidence>
<keyword evidence="6 8" id="KW-1133">Transmembrane helix</keyword>
<dbReference type="RefSeq" id="WP_182549150.1">
    <property type="nucleotide sequence ID" value="NZ_JACGXN010000002.1"/>
</dbReference>
<comment type="caution">
    <text evidence="10">The sequence shown here is derived from an EMBL/GenBank/DDBJ whole genome shotgun (WGS) entry which is preliminary data.</text>
</comment>
<keyword evidence="5 8" id="KW-0812">Transmembrane</keyword>
<comment type="similarity">
    <text evidence="2 8">Belongs to the UPF0283 family.</text>
</comment>
<reference evidence="10 11" key="1">
    <citation type="submission" date="2020-07" db="EMBL/GenBank/DDBJ databases">
        <title>Genomic Encyclopedia of Type Strains, Phase IV (KMG-V): Genome sequencing to study the core and pangenomes of soil and plant-associated prokaryotes.</title>
        <authorList>
            <person name="Whitman W."/>
        </authorList>
    </citation>
    <scope>NUCLEOTIDE SEQUENCE [LARGE SCALE GENOMIC DNA]</scope>
    <source>
        <strain evidence="10 11">AN3</strain>
    </source>
</reference>
<feature type="region of interest" description="Disordered" evidence="9">
    <location>
        <begin position="1"/>
        <end position="39"/>
    </location>
</feature>
<evidence type="ECO:0000256" key="1">
    <source>
        <dbReference type="ARBA" id="ARBA00004429"/>
    </source>
</evidence>
<evidence type="ECO:0000256" key="4">
    <source>
        <dbReference type="ARBA" id="ARBA00022519"/>
    </source>
</evidence>
<comment type="subcellular location">
    <subcellularLocation>
        <location evidence="1">Cell inner membrane</location>
        <topology evidence="1">Multi-pass membrane protein</topology>
    </subcellularLocation>
    <subcellularLocation>
        <location evidence="8">Cell membrane</location>
        <topology evidence="8">Multi-pass membrane protein</topology>
    </subcellularLocation>
</comment>
<evidence type="ECO:0000256" key="6">
    <source>
        <dbReference type="ARBA" id="ARBA00022989"/>
    </source>
</evidence>
<dbReference type="Pfam" id="PF05128">
    <property type="entry name" value="DUF697"/>
    <property type="match status" value="1"/>
</dbReference>
<dbReference type="GO" id="GO:0005886">
    <property type="term" value="C:plasma membrane"/>
    <property type="evidence" value="ECO:0007669"/>
    <property type="project" value="UniProtKB-SubCell"/>
</dbReference>